<comment type="caution">
    <text evidence="1">The sequence shown here is derived from an EMBL/GenBank/DDBJ whole genome shotgun (WGS) entry which is preliminary data.</text>
</comment>
<dbReference type="Proteomes" id="UP000184001">
    <property type="component" value="Unassembled WGS sequence"/>
</dbReference>
<name>A0A8G2F7Z2_9BACT</name>
<organism evidence="1 2">
    <name type="scientific">Halodesulfovibrio aestuarii</name>
    <dbReference type="NCBI Taxonomy" id="126333"/>
    <lineage>
        <taxon>Bacteria</taxon>
        <taxon>Pseudomonadati</taxon>
        <taxon>Thermodesulfobacteriota</taxon>
        <taxon>Desulfovibrionia</taxon>
        <taxon>Desulfovibrionales</taxon>
        <taxon>Desulfovibrionaceae</taxon>
        <taxon>Halodesulfovibrio</taxon>
    </lineage>
</organism>
<proteinExistence type="predicted"/>
<evidence type="ECO:0000313" key="1">
    <source>
        <dbReference type="EMBL" id="SHI60883.1"/>
    </source>
</evidence>
<sequence>MRNFYQSQIEQAASVAGLSTVLINPEDPSDLALPLPRIDVTWLKEKHTRIGKKIAVSGDEKNRKVKAAIYRAEQAATVSIMTDDKDSLDEMGKQFLLALPKACPDQQGNVVTCKVDQAEWGGFSSEMVEVLKTWSKAYHITFTSLLTKEVAHPWMKDVAPNVSRQENNRG</sequence>
<reference evidence="1 2" key="1">
    <citation type="submission" date="2016-11" db="EMBL/GenBank/DDBJ databases">
        <authorList>
            <person name="Varghese N."/>
            <person name="Submissions S."/>
        </authorList>
    </citation>
    <scope>NUCLEOTIDE SEQUENCE [LARGE SCALE GENOMIC DNA]</scope>
    <source>
        <strain evidence="1 2">DSM 17919</strain>
    </source>
</reference>
<protein>
    <submittedName>
        <fullName evidence="1">Uncharacterized protein</fullName>
    </submittedName>
</protein>
<dbReference type="EMBL" id="FQZR01000002">
    <property type="protein sequence ID" value="SHI60883.1"/>
    <property type="molecule type" value="Genomic_DNA"/>
</dbReference>
<dbReference type="RefSeq" id="WP_020001578.1">
    <property type="nucleotide sequence ID" value="NZ_CP192217.1"/>
</dbReference>
<evidence type="ECO:0000313" key="2">
    <source>
        <dbReference type="Proteomes" id="UP000184001"/>
    </source>
</evidence>
<dbReference type="AlphaFoldDB" id="A0A8G2F7Z2"/>
<gene>
    <name evidence="1" type="ORF">SAMN05660830_00445</name>
</gene>
<accession>A0A8G2F7Z2</accession>